<feature type="domain" description="4'-phosphopantetheinyl transferase N-terminal" evidence="4">
    <location>
        <begin position="27"/>
        <end position="107"/>
    </location>
</feature>
<dbReference type="Pfam" id="PF01648">
    <property type="entry name" value="ACPS"/>
    <property type="match status" value="1"/>
</dbReference>
<dbReference type="Proteomes" id="UP001184230">
    <property type="component" value="Unassembled WGS sequence"/>
</dbReference>
<name>A0ABU1NCG3_9BURK</name>
<dbReference type="SUPFAM" id="SSF56214">
    <property type="entry name" value="4'-phosphopantetheinyl transferase"/>
    <property type="match status" value="2"/>
</dbReference>
<gene>
    <name evidence="5" type="ORF">J2739_001917</name>
</gene>
<dbReference type="RefSeq" id="WP_309900865.1">
    <property type="nucleotide sequence ID" value="NZ_JAVDRF010000003.1"/>
</dbReference>
<evidence type="ECO:0000256" key="2">
    <source>
        <dbReference type="ARBA" id="ARBA00022679"/>
    </source>
</evidence>
<dbReference type="InterPro" id="IPR037143">
    <property type="entry name" value="4-PPantetheinyl_Trfase_dom_sf"/>
</dbReference>
<evidence type="ECO:0000313" key="6">
    <source>
        <dbReference type="Proteomes" id="UP001184230"/>
    </source>
</evidence>
<keyword evidence="2 5" id="KW-0808">Transferase</keyword>
<dbReference type="InterPro" id="IPR050559">
    <property type="entry name" value="P-Pant_transferase_sf"/>
</dbReference>
<protein>
    <submittedName>
        <fullName evidence="5">4'-phosphopantetheinyl transferase</fullName>
        <ecNumber evidence="5">2.7.8.-</ecNumber>
    </submittedName>
</protein>
<keyword evidence="6" id="KW-1185">Reference proteome</keyword>
<evidence type="ECO:0000259" key="3">
    <source>
        <dbReference type="Pfam" id="PF01648"/>
    </source>
</evidence>
<evidence type="ECO:0000313" key="5">
    <source>
        <dbReference type="EMBL" id="MDR6536147.1"/>
    </source>
</evidence>
<dbReference type="EMBL" id="JAVDRF010000003">
    <property type="protein sequence ID" value="MDR6536147.1"/>
    <property type="molecule type" value="Genomic_DNA"/>
</dbReference>
<evidence type="ECO:0000259" key="4">
    <source>
        <dbReference type="Pfam" id="PF22624"/>
    </source>
</evidence>
<dbReference type="GO" id="GO:0016740">
    <property type="term" value="F:transferase activity"/>
    <property type="evidence" value="ECO:0007669"/>
    <property type="project" value="UniProtKB-KW"/>
</dbReference>
<dbReference type="EC" id="2.7.8.-" evidence="5"/>
<feature type="domain" description="4'-phosphopantetheinyl transferase" evidence="3">
    <location>
        <begin position="113"/>
        <end position="192"/>
    </location>
</feature>
<sequence length="239" mass="25823">MTTVQLPASTHCCRLWQVDLDATPAPQAVACLSEAEWERARRFVFKRDRNRFIAAHAALRETLSTQCGIPASMLEFALGPFGKPRLVEHDGLHFNLSHSQSLALIAVCDDGEVGADVELLRPMPDAEALAETYFTPAERRALAALAPEARDRAFLCCWTRKEACLKATGIGLSVDTRGFEVGVSPDAREVAIDTADGRARLALSSFHDVQGALCAVARVLAREPAAAACRPLAPQEICA</sequence>
<dbReference type="InterPro" id="IPR055066">
    <property type="entry name" value="AASDHPPT_N"/>
</dbReference>
<evidence type="ECO:0000256" key="1">
    <source>
        <dbReference type="ARBA" id="ARBA00010990"/>
    </source>
</evidence>
<organism evidence="5 6">
    <name type="scientific">Variovorax soli</name>
    <dbReference type="NCBI Taxonomy" id="376815"/>
    <lineage>
        <taxon>Bacteria</taxon>
        <taxon>Pseudomonadati</taxon>
        <taxon>Pseudomonadota</taxon>
        <taxon>Betaproteobacteria</taxon>
        <taxon>Burkholderiales</taxon>
        <taxon>Comamonadaceae</taxon>
        <taxon>Variovorax</taxon>
    </lineage>
</organism>
<dbReference type="Pfam" id="PF22624">
    <property type="entry name" value="AASDHPPT_N"/>
    <property type="match status" value="1"/>
</dbReference>
<reference evidence="5 6" key="1">
    <citation type="submission" date="2023-07" db="EMBL/GenBank/DDBJ databases">
        <title>Sorghum-associated microbial communities from plants grown in Nebraska, USA.</title>
        <authorList>
            <person name="Schachtman D."/>
        </authorList>
    </citation>
    <scope>NUCLEOTIDE SEQUENCE [LARGE SCALE GENOMIC DNA]</scope>
    <source>
        <strain evidence="5 6">DS1781</strain>
    </source>
</reference>
<dbReference type="PANTHER" id="PTHR12215:SF10">
    <property type="entry name" value="L-AMINOADIPATE-SEMIALDEHYDE DEHYDROGENASE-PHOSPHOPANTETHEINYL TRANSFERASE"/>
    <property type="match status" value="1"/>
</dbReference>
<proteinExistence type="inferred from homology"/>
<dbReference type="Gene3D" id="3.90.470.20">
    <property type="entry name" value="4'-phosphopantetheinyl transferase domain"/>
    <property type="match status" value="2"/>
</dbReference>
<dbReference type="PANTHER" id="PTHR12215">
    <property type="entry name" value="PHOSPHOPANTETHEINE TRANSFERASE"/>
    <property type="match status" value="1"/>
</dbReference>
<dbReference type="InterPro" id="IPR008278">
    <property type="entry name" value="4-PPantetheinyl_Trfase_dom"/>
</dbReference>
<accession>A0ABU1NCG3</accession>
<comment type="similarity">
    <text evidence="1">Belongs to the P-Pant transferase superfamily. Gsp/Sfp/HetI/AcpT family.</text>
</comment>
<comment type="caution">
    <text evidence="5">The sequence shown here is derived from an EMBL/GenBank/DDBJ whole genome shotgun (WGS) entry which is preliminary data.</text>
</comment>